<evidence type="ECO:0000313" key="1">
    <source>
        <dbReference type="EMBL" id="SHH59512.1"/>
    </source>
</evidence>
<name>A0A1M5U8Z4_9GAMM</name>
<gene>
    <name evidence="1" type="ORF">SAMN02745129_2461</name>
</gene>
<dbReference type="RefSeq" id="WP_143165636.1">
    <property type="nucleotide sequence ID" value="NZ_FQXG01000003.1"/>
</dbReference>
<organism evidence="1 2">
    <name type="scientific">Ferrimonas marina</name>
    <dbReference type="NCBI Taxonomy" id="299255"/>
    <lineage>
        <taxon>Bacteria</taxon>
        <taxon>Pseudomonadati</taxon>
        <taxon>Pseudomonadota</taxon>
        <taxon>Gammaproteobacteria</taxon>
        <taxon>Alteromonadales</taxon>
        <taxon>Ferrimonadaceae</taxon>
        <taxon>Ferrimonas</taxon>
    </lineage>
</organism>
<dbReference type="EMBL" id="FQXG01000003">
    <property type="protein sequence ID" value="SHH59512.1"/>
    <property type="molecule type" value="Genomic_DNA"/>
</dbReference>
<keyword evidence="2" id="KW-1185">Reference proteome</keyword>
<accession>A0A1M5U8Z4</accession>
<evidence type="ECO:0000313" key="2">
    <source>
        <dbReference type="Proteomes" id="UP000184268"/>
    </source>
</evidence>
<dbReference type="STRING" id="299255.SAMN02745129_2461"/>
<sequence>MKAMLFKSWFGSDAHSQLMVKRVEGDGHGFLVVTLRDAEDSGSGVELMLSPWASKLISALEYYSTQVDGKYPRGYRCLELGEDGGILEVGGSVQGEPYAEVVTFIWTLGAHTHGVDMTMADAQSLVKFLKA</sequence>
<reference evidence="1 2" key="1">
    <citation type="submission" date="2016-11" db="EMBL/GenBank/DDBJ databases">
        <authorList>
            <person name="Jaros S."/>
            <person name="Januszkiewicz K."/>
            <person name="Wedrychowicz H."/>
        </authorList>
    </citation>
    <scope>NUCLEOTIDE SEQUENCE [LARGE SCALE GENOMIC DNA]</scope>
    <source>
        <strain evidence="1 2">DSM 16917</strain>
    </source>
</reference>
<dbReference type="AlphaFoldDB" id="A0A1M5U8Z4"/>
<protein>
    <submittedName>
        <fullName evidence="1">Uncharacterized protein</fullName>
    </submittedName>
</protein>
<dbReference type="Proteomes" id="UP000184268">
    <property type="component" value="Unassembled WGS sequence"/>
</dbReference>
<proteinExistence type="predicted"/>